<keyword evidence="3" id="KW-0482">Metalloprotease</keyword>
<dbReference type="Pfam" id="PF02517">
    <property type="entry name" value="Rce1-like"/>
    <property type="match status" value="1"/>
</dbReference>
<dbReference type="EMBL" id="NTHN01000172">
    <property type="protein sequence ID" value="PBD19003.1"/>
    <property type="molecule type" value="Genomic_DNA"/>
</dbReference>
<feature type="transmembrane region" description="Helical" evidence="1">
    <location>
        <begin position="196"/>
        <end position="217"/>
    </location>
</feature>
<dbReference type="AlphaFoldDB" id="A0A2A3JV21"/>
<reference evidence="3" key="3">
    <citation type="submission" date="2024-05" db="EMBL/GenBank/DDBJ databases">
        <title>Yangia mangrovi SAOS 153D genome.</title>
        <authorList>
            <person name="Verma A."/>
            <person name="Pal Y."/>
            <person name="Sundharam S."/>
            <person name="Bisht B."/>
            <person name="Srinivasan K."/>
        </authorList>
    </citation>
    <scope>NUCLEOTIDE SEQUENCE</scope>
    <source>
        <strain evidence="3">SAOS 153D</strain>
    </source>
</reference>
<comment type="caution">
    <text evidence="4">The sequence shown here is derived from an EMBL/GenBank/DDBJ whole genome shotgun (WGS) entry which is preliminary data.</text>
</comment>
<keyword evidence="3" id="KW-0378">Hydrolase</keyword>
<dbReference type="PANTHER" id="PTHR36435">
    <property type="entry name" value="SLR1288 PROTEIN"/>
    <property type="match status" value="1"/>
</dbReference>
<proteinExistence type="predicted"/>
<sequence length="266" mass="27981">MTDVAQSSGGGHRLGIACGTLVAWVAVTIFGAGLRGKPVELEDMATQGIAWQIALAGVLLVCVIAWRGWRDLGFRAPAPGTLKLLWLPALIVLAMFGLAVVLGLPAPDVVLLVLANTLLVGFSEEVMFRGVLFGALRERLRPWPAILCTTGAFGLVHVLNGFLTGSFTLAVMQALAASCTGLMLMAILLRTGSLWGAILVHALWDCATFLVVLSAGAMADLKELQAAGGLEVTPGLLVVPLLIVLPNLVYGLWLLRGSRVEAEPRA</sequence>
<dbReference type="PANTHER" id="PTHR36435:SF1">
    <property type="entry name" value="CAAX AMINO TERMINAL PROTEASE FAMILY PROTEIN"/>
    <property type="match status" value="1"/>
</dbReference>
<feature type="transmembrane region" description="Helical" evidence="1">
    <location>
        <begin position="143"/>
        <end position="163"/>
    </location>
</feature>
<keyword evidence="5" id="KW-1185">Reference proteome</keyword>
<dbReference type="EMBL" id="NTHN02000009">
    <property type="protein sequence ID" value="MCT4370121.1"/>
    <property type="molecule type" value="Genomic_DNA"/>
</dbReference>
<feature type="transmembrane region" description="Helical" evidence="1">
    <location>
        <begin position="81"/>
        <end position="104"/>
    </location>
</feature>
<dbReference type="Proteomes" id="UP000217448">
    <property type="component" value="Unassembled WGS sequence"/>
</dbReference>
<dbReference type="GO" id="GO:0008237">
    <property type="term" value="F:metallopeptidase activity"/>
    <property type="evidence" value="ECO:0007669"/>
    <property type="project" value="UniProtKB-KW"/>
</dbReference>
<dbReference type="OrthoDB" id="193898at2"/>
<gene>
    <name evidence="3" type="ORF">CLG85_007165</name>
    <name evidence="4" type="ORF">CLG85_11650</name>
</gene>
<feature type="transmembrane region" description="Helical" evidence="1">
    <location>
        <begin position="237"/>
        <end position="255"/>
    </location>
</feature>
<dbReference type="InterPro" id="IPR003675">
    <property type="entry name" value="Rce1/LyrA-like_dom"/>
</dbReference>
<evidence type="ECO:0000256" key="1">
    <source>
        <dbReference type="SAM" id="Phobius"/>
    </source>
</evidence>
<dbReference type="GO" id="GO:0004175">
    <property type="term" value="F:endopeptidase activity"/>
    <property type="evidence" value="ECO:0007669"/>
    <property type="project" value="UniProtKB-ARBA"/>
</dbReference>
<evidence type="ECO:0000259" key="2">
    <source>
        <dbReference type="Pfam" id="PF02517"/>
    </source>
</evidence>
<accession>A0A2A3JV21</accession>
<protein>
    <submittedName>
        <fullName evidence="3">CPBP family intramembrane metalloprotease</fullName>
    </submittedName>
</protein>
<evidence type="ECO:0000313" key="3">
    <source>
        <dbReference type="EMBL" id="MCT4370121.1"/>
    </source>
</evidence>
<keyword evidence="3" id="KW-0645">Protease</keyword>
<dbReference type="InterPro" id="IPR052710">
    <property type="entry name" value="CAAX_protease"/>
</dbReference>
<reference evidence="4" key="1">
    <citation type="submission" date="2017-09" db="EMBL/GenBank/DDBJ databases">
        <title>Yangia sp. SAOS 153D whole genome sequencing.</title>
        <authorList>
            <person name="Verma A."/>
            <person name="Krishnamurthi S."/>
        </authorList>
    </citation>
    <scope>NUCLEOTIDE SEQUENCE [LARGE SCALE GENOMIC DNA]</scope>
    <source>
        <strain evidence="4">SAOS 153D</strain>
    </source>
</reference>
<feature type="transmembrane region" description="Helical" evidence="1">
    <location>
        <begin position="12"/>
        <end position="34"/>
    </location>
</feature>
<dbReference type="GO" id="GO:0080120">
    <property type="term" value="P:CAAX-box protein maturation"/>
    <property type="evidence" value="ECO:0007669"/>
    <property type="project" value="UniProtKB-ARBA"/>
</dbReference>
<dbReference type="RefSeq" id="WP_095882422.1">
    <property type="nucleotide sequence ID" value="NZ_NTHN02000009.1"/>
</dbReference>
<keyword evidence="1" id="KW-1133">Transmembrane helix</keyword>
<feature type="domain" description="CAAX prenyl protease 2/Lysostaphin resistance protein A-like" evidence="2">
    <location>
        <begin position="109"/>
        <end position="206"/>
    </location>
</feature>
<name>A0A2A3JV21_9RHOB</name>
<organism evidence="4">
    <name type="scientific">Alloyangia mangrovi</name>
    <dbReference type="NCBI Taxonomy" id="1779329"/>
    <lineage>
        <taxon>Bacteria</taxon>
        <taxon>Pseudomonadati</taxon>
        <taxon>Pseudomonadota</taxon>
        <taxon>Alphaproteobacteria</taxon>
        <taxon>Rhodobacterales</taxon>
        <taxon>Roseobacteraceae</taxon>
        <taxon>Alloyangia</taxon>
    </lineage>
</organism>
<keyword evidence="1" id="KW-0812">Transmembrane</keyword>
<feature type="transmembrane region" description="Helical" evidence="1">
    <location>
        <begin position="169"/>
        <end position="189"/>
    </location>
</feature>
<evidence type="ECO:0000313" key="5">
    <source>
        <dbReference type="Proteomes" id="UP000217448"/>
    </source>
</evidence>
<feature type="transmembrane region" description="Helical" evidence="1">
    <location>
        <begin position="110"/>
        <end position="131"/>
    </location>
</feature>
<evidence type="ECO:0000313" key="4">
    <source>
        <dbReference type="EMBL" id="PBD19003.1"/>
    </source>
</evidence>
<keyword evidence="1" id="KW-0472">Membrane</keyword>
<reference evidence="5" key="2">
    <citation type="submission" date="2023-07" db="EMBL/GenBank/DDBJ databases">
        <title>Yangia mangrovi SAOS 153D genome.</title>
        <authorList>
            <person name="Verma A."/>
            <person name="Pal Y."/>
            <person name="Sundharam S."/>
            <person name="Bisht B."/>
            <person name="Srinivasan K."/>
        </authorList>
    </citation>
    <scope>NUCLEOTIDE SEQUENCE [LARGE SCALE GENOMIC DNA]</scope>
    <source>
        <strain evidence="5">SAOS 153D</strain>
    </source>
</reference>
<feature type="transmembrane region" description="Helical" evidence="1">
    <location>
        <begin position="49"/>
        <end position="69"/>
    </location>
</feature>